<reference evidence="1" key="1">
    <citation type="submission" date="2024-03" db="EMBL/GenBank/DDBJ databases">
        <title>Novel Streptomyces species of biotechnological and ecological value are a feature of Machair soil.</title>
        <authorList>
            <person name="Prole J.R."/>
            <person name="Goodfellow M."/>
            <person name="Allenby N."/>
            <person name="Ward A.C."/>
        </authorList>
    </citation>
    <scope>NUCLEOTIDE SEQUENCE</scope>
    <source>
        <strain evidence="1">MS1.AVA.4</strain>
    </source>
</reference>
<sequence>MVSVEMFNRGDDYLFDGWADRRSSPLNACLNAGRRTGITGVSDHHGTEWGHPEGVDRAGLWVTENTRAGVLEALRPRRFFATRYWVCSRCTGLQPGGEANLWPALTSAACTDPRCCPEPRSERLVLLLDVLLHDA</sequence>
<dbReference type="EMBL" id="JBBKAI010000002">
    <property type="protein sequence ID" value="MEJ8661964.1"/>
    <property type="molecule type" value="Genomic_DNA"/>
</dbReference>
<protein>
    <submittedName>
        <fullName evidence="1">Uncharacterized protein</fullName>
    </submittedName>
</protein>
<keyword evidence="2" id="KW-1185">Reference proteome</keyword>
<comment type="caution">
    <text evidence="1">The sequence shown here is derived from an EMBL/GenBank/DDBJ whole genome shotgun (WGS) entry which is preliminary data.</text>
</comment>
<dbReference type="Proteomes" id="UP001375539">
    <property type="component" value="Unassembled WGS sequence"/>
</dbReference>
<accession>A0ACC6QUS2</accession>
<proteinExistence type="predicted"/>
<name>A0ACC6QUS2_9ACTN</name>
<gene>
    <name evidence="1" type="ORF">WKI58_36630</name>
</gene>
<evidence type="ECO:0000313" key="1">
    <source>
        <dbReference type="EMBL" id="MEJ8661964.1"/>
    </source>
</evidence>
<evidence type="ECO:0000313" key="2">
    <source>
        <dbReference type="Proteomes" id="UP001375539"/>
    </source>
</evidence>
<organism evidence="1 2">
    <name type="scientific">Streptomyces pratisoli</name>
    <dbReference type="NCBI Taxonomy" id="3139917"/>
    <lineage>
        <taxon>Bacteria</taxon>
        <taxon>Bacillati</taxon>
        <taxon>Actinomycetota</taxon>
        <taxon>Actinomycetes</taxon>
        <taxon>Kitasatosporales</taxon>
        <taxon>Streptomycetaceae</taxon>
        <taxon>Streptomyces</taxon>
    </lineage>
</organism>